<organism evidence="3 4">
    <name type="scientific">Paracoccus jeotgali</name>
    <dbReference type="NCBI Taxonomy" id="2065379"/>
    <lineage>
        <taxon>Bacteria</taxon>
        <taxon>Pseudomonadati</taxon>
        <taxon>Pseudomonadota</taxon>
        <taxon>Alphaproteobacteria</taxon>
        <taxon>Rhodobacterales</taxon>
        <taxon>Paracoccaceae</taxon>
        <taxon>Paracoccus</taxon>
    </lineage>
</organism>
<dbReference type="GO" id="GO:0016817">
    <property type="term" value="F:hydrolase activity, acting on acid anhydrides"/>
    <property type="evidence" value="ECO:0007669"/>
    <property type="project" value="InterPro"/>
</dbReference>
<keyword evidence="4" id="KW-1185">Reference proteome</keyword>
<evidence type="ECO:0000313" key="3">
    <source>
        <dbReference type="EMBL" id="AUM72930.1"/>
    </source>
</evidence>
<dbReference type="EMBL" id="CP025583">
    <property type="protein sequence ID" value="AUM72930.1"/>
    <property type="molecule type" value="Genomic_DNA"/>
</dbReference>
<name>A0A2K9MBD0_9RHOB</name>
<dbReference type="SUPFAM" id="SSF52540">
    <property type="entry name" value="P-loop containing nucleoside triphosphate hydrolases"/>
    <property type="match status" value="1"/>
</dbReference>
<feature type="region of interest" description="Disordered" evidence="1">
    <location>
        <begin position="711"/>
        <end position="764"/>
    </location>
</feature>
<dbReference type="SMART" id="SM00382">
    <property type="entry name" value="AAA"/>
    <property type="match status" value="1"/>
</dbReference>
<dbReference type="InterPro" id="IPR003593">
    <property type="entry name" value="AAA+_ATPase"/>
</dbReference>
<feature type="compositionally biased region" description="Acidic residues" evidence="1">
    <location>
        <begin position="711"/>
        <end position="723"/>
    </location>
</feature>
<dbReference type="RefSeq" id="WP_101498316.1">
    <property type="nucleotide sequence ID" value="NZ_CP025583.1"/>
</dbReference>
<protein>
    <recommendedName>
        <fullName evidence="2">AAA+ ATPase domain-containing protein</fullName>
    </recommendedName>
</protein>
<dbReference type="InterPro" id="IPR014819">
    <property type="entry name" value="PriCT_2"/>
</dbReference>
<dbReference type="Gene3D" id="3.40.50.300">
    <property type="entry name" value="P-loop containing nucleotide triphosphate hydrolases"/>
    <property type="match status" value="1"/>
</dbReference>
<dbReference type="Proteomes" id="UP000234882">
    <property type="component" value="Chromosome"/>
</dbReference>
<reference evidence="4" key="1">
    <citation type="submission" date="2017-12" db="EMBL/GenBank/DDBJ databases">
        <title>Genomic analysis of Paracoccus sp. CBA4604.</title>
        <authorList>
            <person name="Roh S.W."/>
            <person name="Kim J.Y."/>
            <person name="Kim J.S."/>
        </authorList>
    </citation>
    <scope>NUCLEOTIDE SEQUENCE [LARGE SCALE GENOMIC DNA]</scope>
    <source>
        <strain evidence="4">CBA4604</strain>
    </source>
</reference>
<evidence type="ECO:0000259" key="2">
    <source>
        <dbReference type="SMART" id="SM00382"/>
    </source>
</evidence>
<dbReference type="OrthoDB" id="8215052at2"/>
<sequence>MGMHLDQFEDLLSGSPETTRPGALAGATGSKVSEEVTQPQTAMYHDVDGLLGGLSPLDAPLAVTRFSNVHAKRLSTDAMSLRTLAGVIRRMRADSKAALPLLKLATFGDKRTEKGSLRHDGNLGTIHGIEGDYDAGGVTASEAVQMLKAADIAALVYTTPSHKPDAPRWRVLVPTSAPVTPQERDALCARVNGALGGILANESFARSQSYYFGGIGSDPEVHLVEGRAIDTASDVPAIGKRGAVVADMFDDILGGDIPDRKGQGKCGKSWDVVLSALSHIPNDGAPGWMDFRDIGMALHEESDGSRKGFDAFCQWAKQNPSYSRVECAKIWRSLKAGRAGNTGGGTIMIRAKAFGWQEPDQYDDLDADFEDQPDAPAAKAKKPARLTFLTPAECDAAPARSYLIKGLIAEGDVGCIFGAPGAGKSLLAPALAYAVAQGREAFGMRCKAGGVFYVAAEDPHGMRGRVKALRLAHYDAPDFHLVEGVSNLLAVESPDLAALVAAVKERLPKLIVIDTLAMAFPGLEENSAEAMGRVVAVARKLTQWGAAVVLIHHDTKAEGATPRGHSLLNGALDVALHVKRDDSGVIRGKLTKNRNGTCDRDIAFRIAVEDGGKDEDGDAITLPRCEELDASSAPQAVKLTAAERAVLDVIHLSGGEVTEAELRPLCIDSRKVSSSDNPDSRRRVTDRALKGLVQKGSVIFQDGAYRIEDDHADDFDDLGEPDNPDSVRTNPGLSEMAKRRNPDGLGHTPLGVSDCPDDAGQGVL</sequence>
<dbReference type="KEGG" id="paru:CYR75_00160"/>
<dbReference type="AlphaFoldDB" id="A0A2K9MBD0"/>
<evidence type="ECO:0000313" key="4">
    <source>
        <dbReference type="Proteomes" id="UP000234882"/>
    </source>
</evidence>
<proteinExistence type="predicted"/>
<accession>A0A2K9MBD0</accession>
<dbReference type="InterPro" id="IPR027417">
    <property type="entry name" value="P-loop_NTPase"/>
</dbReference>
<gene>
    <name evidence="3" type="ORF">CYR75_00160</name>
</gene>
<dbReference type="Pfam" id="PF13481">
    <property type="entry name" value="AAA_25"/>
    <property type="match status" value="1"/>
</dbReference>
<dbReference type="Pfam" id="PF08707">
    <property type="entry name" value="PriCT_2"/>
    <property type="match status" value="1"/>
</dbReference>
<feature type="region of interest" description="Disordered" evidence="1">
    <location>
        <begin position="9"/>
        <end position="36"/>
    </location>
</feature>
<feature type="domain" description="AAA+ ATPase" evidence="2">
    <location>
        <begin position="410"/>
        <end position="582"/>
    </location>
</feature>
<evidence type="ECO:0000256" key="1">
    <source>
        <dbReference type="SAM" id="MobiDB-lite"/>
    </source>
</evidence>